<reference evidence="1" key="1">
    <citation type="submission" date="2021-06" db="EMBL/GenBank/DDBJ databases">
        <authorList>
            <person name="Kallberg Y."/>
            <person name="Tangrot J."/>
            <person name="Rosling A."/>
        </authorList>
    </citation>
    <scope>NUCLEOTIDE SEQUENCE</scope>
    <source>
        <strain evidence="1">MA461A</strain>
    </source>
</reference>
<protein>
    <submittedName>
        <fullName evidence="1">7210_t:CDS:1</fullName>
    </submittedName>
</protein>
<name>A0ACA9RT85_9GLOM</name>
<dbReference type="Proteomes" id="UP000789920">
    <property type="component" value="Unassembled WGS sequence"/>
</dbReference>
<feature type="non-terminal residue" evidence="1">
    <location>
        <position position="1"/>
    </location>
</feature>
<dbReference type="EMBL" id="CAJVQC010070754">
    <property type="protein sequence ID" value="CAG8809973.1"/>
    <property type="molecule type" value="Genomic_DNA"/>
</dbReference>
<evidence type="ECO:0000313" key="1">
    <source>
        <dbReference type="EMBL" id="CAG8809973.1"/>
    </source>
</evidence>
<evidence type="ECO:0000313" key="2">
    <source>
        <dbReference type="Proteomes" id="UP000789920"/>
    </source>
</evidence>
<comment type="caution">
    <text evidence="1">The sequence shown here is derived from an EMBL/GenBank/DDBJ whole genome shotgun (WGS) entry which is preliminary data.</text>
</comment>
<gene>
    <name evidence="1" type="ORF">RPERSI_LOCUS22981</name>
</gene>
<proteinExistence type="predicted"/>
<sequence length="323" mass="36016">SKLTKSINNEANETNVTATNETNVTATNETNVTANNDTAKKVQRKSFIEKLVSFISPTKENSNSNDDTNTDDSSKSKSVDTSNVISENVNVDVTKSKAENDQHLTEQLQHLDDYVKSYDLLNPRYNPAHFEELLSEHFKDIKLKDTANNVGVIITAFNISTCERTFFTNLNNKNDDVFMKDVIRASASAPTYFPAKEISSKYFVDGGVFMNNPTARAYLEARRASPNSKFVIVSLGTGHYPITLENHKNAGVIQWVSPLINLLMNNELGNHDDSMKILAELDGAKYYRIQPTLKEDITLADTADESVQKLISVSDEVVKDSNF</sequence>
<keyword evidence="2" id="KW-1185">Reference proteome</keyword>
<accession>A0ACA9RT85</accession>
<feature type="non-terminal residue" evidence="1">
    <location>
        <position position="323"/>
    </location>
</feature>
<organism evidence="1 2">
    <name type="scientific">Racocetra persica</name>
    <dbReference type="NCBI Taxonomy" id="160502"/>
    <lineage>
        <taxon>Eukaryota</taxon>
        <taxon>Fungi</taxon>
        <taxon>Fungi incertae sedis</taxon>
        <taxon>Mucoromycota</taxon>
        <taxon>Glomeromycotina</taxon>
        <taxon>Glomeromycetes</taxon>
        <taxon>Diversisporales</taxon>
        <taxon>Gigasporaceae</taxon>
        <taxon>Racocetra</taxon>
    </lineage>
</organism>